<proteinExistence type="predicted"/>
<gene>
    <name evidence="1" type="ORF">CTRU02_215382</name>
</gene>
<reference evidence="1 2" key="1">
    <citation type="journal article" date="2020" name="Phytopathology">
        <title>Genome Sequence Resources of Colletotrichum truncatum, C. plurivorum, C. musicola, and C. sojae: Four Species Pathogenic to Soybean (Glycine max).</title>
        <authorList>
            <person name="Rogerio F."/>
            <person name="Boufleur T.R."/>
            <person name="Ciampi-Guillardi M."/>
            <person name="Sukno S.A."/>
            <person name="Thon M.R."/>
            <person name="Massola Junior N.S."/>
            <person name="Baroncelli R."/>
        </authorList>
    </citation>
    <scope>NUCLEOTIDE SEQUENCE [LARGE SCALE GENOMIC DNA]</scope>
    <source>
        <strain evidence="1 2">CMES1059</strain>
    </source>
</reference>
<evidence type="ECO:0000313" key="2">
    <source>
        <dbReference type="Proteomes" id="UP000805649"/>
    </source>
</evidence>
<name>A0ACC3YD06_COLTU</name>
<sequence>MLFQYILAIPLAVSPLLYSISAAPVGPFAGNPAYSVDITKTRGDREWYFQVYSKGYKKFDEDGDQETVDSLEVDIVDKRLTVYKAMNGLDEADPRLKMRQVLKECWTMTGLKPEEIKEVKGDQIDNKNMQDALTDCRKGMNLGGRADFTVSAADTETAKKNCWDRLGKTIFSSVIKGAISDFSISKELVQLRVDNTWRGDNLYYTFS</sequence>
<accession>A0ACC3YD06</accession>
<dbReference type="Proteomes" id="UP000805649">
    <property type="component" value="Unassembled WGS sequence"/>
</dbReference>
<protein>
    <submittedName>
        <fullName evidence="1">Uncharacterized protein</fullName>
    </submittedName>
</protein>
<organism evidence="1 2">
    <name type="scientific">Colletotrichum truncatum</name>
    <name type="common">Anthracnose fungus</name>
    <name type="synonym">Colletotrichum capsici</name>
    <dbReference type="NCBI Taxonomy" id="5467"/>
    <lineage>
        <taxon>Eukaryota</taxon>
        <taxon>Fungi</taxon>
        <taxon>Dikarya</taxon>
        <taxon>Ascomycota</taxon>
        <taxon>Pezizomycotina</taxon>
        <taxon>Sordariomycetes</taxon>
        <taxon>Hypocreomycetidae</taxon>
        <taxon>Glomerellales</taxon>
        <taxon>Glomerellaceae</taxon>
        <taxon>Colletotrichum</taxon>
        <taxon>Colletotrichum truncatum species complex</taxon>
    </lineage>
</organism>
<dbReference type="EMBL" id="VUJX02000015">
    <property type="protein sequence ID" value="KAL0929739.1"/>
    <property type="molecule type" value="Genomic_DNA"/>
</dbReference>
<keyword evidence="2" id="KW-1185">Reference proteome</keyword>
<evidence type="ECO:0000313" key="1">
    <source>
        <dbReference type="EMBL" id="KAL0929739.1"/>
    </source>
</evidence>
<comment type="caution">
    <text evidence="1">The sequence shown here is derived from an EMBL/GenBank/DDBJ whole genome shotgun (WGS) entry which is preliminary data.</text>
</comment>